<name>A0A7X5TU96_9MICO</name>
<comment type="caution">
    <text evidence="1">The sequence shown here is derived from an EMBL/GenBank/DDBJ whole genome shotgun (WGS) entry which is preliminary data.</text>
</comment>
<accession>A0A7X5TU96</accession>
<evidence type="ECO:0000313" key="1">
    <source>
        <dbReference type="EMBL" id="NIH54339.1"/>
    </source>
</evidence>
<proteinExistence type="predicted"/>
<gene>
    <name evidence="1" type="ORF">FHX76_002235</name>
</gene>
<dbReference type="Proteomes" id="UP000541033">
    <property type="component" value="Unassembled WGS sequence"/>
</dbReference>
<reference evidence="1 2" key="1">
    <citation type="submission" date="2020-02" db="EMBL/GenBank/DDBJ databases">
        <title>Sequencing the genomes of 1000 actinobacteria strains.</title>
        <authorList>
            <person name="Klenk H.-P."/>
        </authorList>
    </citation>
    <scope>NUCLEOTIDE SEQUENCE [LARGE SCALE GENOMIC DNA]</scope>
    <source>
        <strain evidence="1 2">DSM 27960</strain>
    </source>
</reference>
<sequence>MRQTGDSRVTKAATNAKQRLNDVAHATENFW</sequence>
<organism evidence="1 2">
    <name type="scientific">Lysinibacter cavernae</name>
    <dbReference type="NCBI Taxonomy" id="1640652"/>
    <lineage>
        <taxon>Bacteria</taxon>
        <taxon>Bacillati</taxon>
        <taxon>Actinomycetota</taxon>
        <taxon>Actinomycetes</taxon>
        <taxon>Micrococcales</taxon>
        <taxon>Microbacteriaceae</taxon>
        <taxon>Lysinibacter</taxon>
    </lineage>
</organism>
<keyword evidence="2" id="KW-1185">Reference proteome</keyword>
<protein>
    <submittedName>
        <fullName evidence="1">Uncharacterized protein</fullName>
    </submittedName>
</protein>
<dbReference type="AlphaFoldDB" id="A0A7X5TU96"/>
<dbReference type="EMBL" id="JAAMOX010000002">
    <property type="protein sequence ID" value="NIH54339.1"/>
    <property type="molecule type" value="Genomic_DNA"/>
</dbReference>
<evidence type="ECO:0000313" key="2">
    <source>
        <dbReference type="Proteomes" id="UP000541033"/>
    </source>
</evidence>